<proteinExistence type="predicted"/>
<dbReference type="Pfam" id="PF13175">
    <property type="entry name" value="AAA_15"/>
    <property type="match status" value="1"/>
</dbReference>
<protein>
    <recommendedName>
        <fullName evidence="1">AAA+ ATPase domain-containing protein</fullName>
    </recommendedName>
</protein>
<feature type="domain" description="AAA+ ATPase" evidence="1">
    <location>
        <begin position="350"/>
        <end position="574"/>
    </location>
</feature>
<dbReference type="Proteomes" id="UP000198319">
    <property type="component" value="Unassembled WGS sequence"/>
</dbReference>
<dbReference type="STRING" id="1278819.BHE19_09320"/>
<evidence type="ECO:0000259" key="1">
    <source>
        <dbReference type="SMART" id="SM00382"/>
    </source>
</evidence>
<dbReference type="SMART" id="SM00382">
    <property type="entry name" value="AAA"/>
    <property type="match status" value="1"/>
</dbReference>
<dbReference type="RefSeq" id="WP_070907255.1">
    <property type="nucleotide sequence ID" value="NZ_MIKE01000023.1"/>
</dbReference>
<dbReference type="InterPro" id="IPR041427">
    <property type="entry name" value="AbiJ-NTD3"/>
</dbReference>
<dbReference type="SUPFAM" id="SSF52540">
    <property type="entry name" value="P-loop containing nucleoside triphosphate hydrolases"/>
    <property type="match status" value="1"/>
</dbReference>
<dbReference type="PANTHER" id="PTHR43581:SF4">
    <property type="entry name" value="ATP_GTP PHOSPHATASE"/>
    <property type="match status" value="1"/>
</dbReference>
<dbReference type="EMBL" id="MIKE01000023">
    <property type="protein sequence ID" value="OHT44907.1"/>
    <property type="molecule type" value="Genomic_DNA"/>
</dbReference>
<gene>
    <name evidence="3" type="ORF">B0A71_21530</name>
    <name evidence="2" type="ORF">BHE19_09320</name>
</gene>
<dbReference type="EMBL" id="MUHG01000036">
    <property type="protein sequence ID" value="OXB14644.1"/>
    <property type="molecule type" value="Genomic_DNA"/>
</dbReference>
<accession>A0A1S1J2Q5</accession>
<dbReference type="Proteomes" id="UP000180252">
    <property type="component" value="Unassembled WGS sequence"/>
</dbReference>
<reference evidence="2" key="2">
    <citation type="submission" date="2016-09" db="EMBL/GenBank/DDBJ databases">
        <authorList>
            <person name="Capua I."/>
            <person name="De Benedictis P."/>
            <person name="Joannis T."/>
            <person name="Lombin L.H."/>
            <person name="Cattoli G."/>
        </authorList>
    </citation>
    <scope>NUCLEOTIDE SEQUENCE [LARGE SCALE GENOMIC DNA]</scope>
    <source>
        <strain evidence="2">MSU</strain>
    </source>
</reference>
<dbReference type="Gene3D" id="3.40.50.300">
    <property type="entry name" value="P-loop containing nucleotide triphosphate hydrolases"/>
    <property type="match status" value="1"/>
</dbReference>
<evidence type="ECO:0000313" key="2">
    <source>
        <dbReference type="EMBL" id="OHT44907.1"/>
    </source>
</evidence>
<sequence length="652" mass="76027">MLELSQKLKLDILKVLLSEKELFGIPNDDSSNIIKFLDDMLNLRGLPSQDSRFSNAYDDAYQHLVNNDDWEYNYVLTERFNIVENTEIFINFLNRIIHPNIRSNKDEIMKYYLMINPYLEKENLSLKAVQIDASGLTVYKVSPKQEADKIPLGLIENNIPFFIKNNPKGLYNKKSAHQVPTKFPSFILELNDGWNDFGIVSEYVLYYHPNSNHFNFIGRLKIIHFEDIKTPNVIPSIFTQLDKMFCSLGQEFKYYENIKNLFGDNFKNILWAIQDTSFFSSIEENYENNSNFKTSLIREDSAERLMREVKYRIYGYNSKNLYSFKYKFQPKFAENELEVDFDFDNNSVIPNRIYAIIGKNGTGKTQLVTTLPIDISNKKDDVFTPKTPLFSKVIAVSYSSFDRFEIPKKTAEFNYVYCGLKDENGKRLEEEELILRFQKSYEKISEQSRIEIFKKTIGEFIEEKIISEFISYKIETGEYTIDYGKFKKIINILSSGQSILILIITEIIANIRYDSLLIYDEPETHLHPNAISQLINTIYELSRNFQSYCIIATHSPIIVQELLSKNVYVIERKGNFASIRKPGKETFGESLSTIIEEIFGNRGIPKQFKIILSNLIKKGMSYDDIIKEIESDNVPINLNTRLYLKSIIDEES</sequence>
<comment type="caution">
    <text evidence="2">The sequence shown here is derived from an EMBL/GenBank/DDBJ whole genome shotgun (WGS) entry which is preliminary data.</text>
</comment>
<evidence type="ECO:0000313" key="4">
    <source>
        <dbReference type="Proteomes" id="UP000180252"/>
    </source>
</evidence>
<dbReference type="InterPro" id="IPR027417">
    <property type="entry name" value="P-loop_NTPase"/>
</dbReference>
<name>A0A1S1J2Q5_9FLAO</name>
<dbReference type="AlphaFoldDB" id="A0A1S1J2Q5"/>
<dbReference type="InterPro" id="IPR041685">
    <property type="entry name" value="AAA_GajA/Old/RecF-like"/>
</dbReference>
<dbReference type="Pfam" id="PF18860">
    <property type="entry name" value="AbiJ_NTD3"/>
    <property type="match status" value="1"/>
</dbReference>
<reference evidence="4" key="1">
    <citation type="submission" date="2016-09" db="EMBL/GenBank/DDBJ databases">
        <authorList>
            <person name="Chen S."/>
            <person name="Walker E."/>
        </authorList>
    </citation>
    <scope>NUCLEOTIDE SEQUENCE [LARGE SCALE GENOMIC DNA]</scope>
    <source>
        <strain evidence="4">MSU</strain>
    </source>
</reference>
<reference evidence="3 5" key="3">
    <citation type="submission" date="2016-11" db="EMBL/GenBank/DDBJ databases">
        <title>Whole genomes of Flavobacteriaceae.</title>
        <authorList>
            <person name="Stine C."/>
            <person name="Li C."/>
            <person name="Tadesse D."/>
        </authorList>
    </citation>
    <scope>NUCLEOTIDE SEQUENCE [LARGE SCALE GENOMIC DNA]</scope>
    <source>
        <strain evidence="3 5">ATCC BAA-2541</strain>
    </source>
</reference>
<dbReference type="GO" id="GO:0005524">
    <property type="term" value="F:ATP binding"/>
    <property type="evidence" value="ECO:0007669"/>
    <property type="project" value="InterPro"/>
</dbReference>
<dbReference type="OrthoDB" id="9815944at2"/>
<evidence type="ECO:0000313" key="3">
    <source>
        <dbReference type="EMBL" id="OXB14644.1"/>
    </source>
</evidence>
<evidence type="ECO:0000313" key="5">
    <source>
        <dbReference type="Proteomes" id="UP000198319"/>
    </source>
</evidence>
<keyword evidence="5" id="KW-1185">Reference proteome</keyword>
<dbReference type="InterPro" id="IPR003593">
    <property type="entry name" value="AAA+_ATPase"/>
</dbReference>
<organism evidence="2 4">
    <name type="scientific">Flavobacterium tructae</name>
    <dbReference type="NCBI Taxonomy" id="1114873"/>
    <lineage>
        <taxon>Bacteria</taxon>
        <taxon>Pseudomonadati</taxon>
        <taxon>Bacteroidota</taxon>
        <taxon>Flavobacteriia</taxon>
        <taxon>Flavobacteriales</taxon>
        <taxon>Flavobacteriaceae</taxon>
        <taxon>Flavobacterium</taxon>
    </lineage>
</organism>
<dbReference type="GO" id="GO:0016887">
    <property type="term" value="F:ATP hydrolysis activity"/>
    <property type="evidence" value="ECO:0007669"/>
    <property type="project" value="InterPro"/>
</dbReference>
<dbReference type="PANTHER" id="PTHR43581">
    <property type="entry name" value="ATP/GTP PHOSPHATASE"/>
    <property type="match status" value="1"/>
</dbReference>
<dbReference type="InterPro" id="IPR051396">
    <property type="entry name" value="Bact_Antivir_Def_Nuclease"/>
</dbReference>